<dbReference type="EMBL" id="AZHB01000033">
    <property type="protein sequence ID" value="OAA53727.1"/>
    <property type="molecule type" value="Genomic_DNA"/>
</dbReference>
<proteinExistence type="predicted"/>
<gene>
    <name evidence="1" type="ORF">ISF_08666</name>
</gene>
<reference evidence="1 2" key="1">
    <citation type="journal article" date="2016" name="Genome Biol. Evol.">
        <title>Divergent and convergent evolution of fungal pathogenicity.</title>
        <authorList>
            <person name="Shang Y."/>
            <person name="Xiao G."/>
            <person name="Zheng P."/>
            <person name="Cen K."/>
            <person name="Zhan S."/>
            <person name="Wang C."/>
        </authorList>
    </citation>
    <scope>NUCLEOTIDE SEQUENCE [LARGE SCALE GENOMIC DNA]</scope>
    <source>
        <strain evidence="1 2">ARSEF 2679</strain>
    </source>
</reference>
<evidence type="ECO:0000313" key="2">
    <source>
        <dbReference type="Proteomes" id="UP000076744"/>
    </source>
</evidence>
<accession>A0A167LZK3</accession>
<protein>
    <submittedName>
        <fullName evidence="1">Uncharacterized protein</fullName>
    </submittedName>
</protein>
<dbReference type="Proteomes" id="UP000076744">
    <property type="component" value="Unassembled WGS sequence"/>
</dbReference>
<dbReference type="OrthoDB" id="10294748at2759"/>
<dbReference type="AlphaFoldDB" id="A0A167LZK3"/>
<sequence>MAAILAVPDYRLWRWECCEANPDSVDEKVPWFNLYLGMPKGRFKLTVNRANFNKSPDKLAEFDSTLSYLRSRSSCSSIDLVATGDGGVSPNKSVAWIIPSLVDRIRELESANELPPSQESLHEFWARPWTVFSVMAEQDCLVLEGGTTLVDTYPPSMAFCTGYGMISHGHITRKTLRILGATDLMIRARDEGRVVADEPRVGFLTERAADLLKFKPRDESRIDYPMGIRSFAGLALPVLQNIVEKHEFVNQLPACPNVPSRLASTDQMRVLRAHFILADGMTTQWSVHGMCGTIGLAMEHLGRGTTTLREALEPGLASVERRKLWKKHLMRTMSMMHVRGVVWADVSLDSVLVREDSAWIYRLGPGYLGEMLGDVNAQGVRNGGSGPRVHALRERQRQEQRVQLMVQKRAKQIDIRALSALFSHPLWGSVTVSLAELQEEMKREAAGE</sequence>
<organism evidence="1 2">
    <name type="scientific">Cordyceps fumosorosea (strain ARSEF 2679)</name>
    <name type="common">Isaria fumosorosea</name>
    <dbReference type="NCBI Taxonomy" id="1081104"/>
    <lineage>
        <taxon>Eukaryota</taxon>
        <taxon>Fungi</taxon>
        <taxon>Dikarya</taxon>
        <taxon>Ascomycota</taxon>
        <taxon>Pezizomycotina</taxon>
        <taxon>Sordariomycetes</taxon>
        <taxon>Hypocreomycetidae</taxon>
        <taxon>Hypocreales</taxon>
        <taxon>Cordycipitaceae</taxon>
        <taxon>Cordyceps</taxon>
    </lineage>
</organism>
<comment type="caution">
    <text evidence="1">The sequence shown here is derived from an EMBL/GenBank/DDBJ whole genome shotgun (WGS) entry which is preliminary data.</text>
</comment>
<dbReference type="RefSeq" id="XP_018700595.1">
    <property type="nucleotide sequence ID" value="XM_018852269.1"/>
</dbReference>
<name>A0A167LZK3_CORFA</name>
<dbReference type="GeneID" id="30024958"/>
<keyword evidence="2" id="KW-1185">Reference proteome</keyword>
<evidence type="ECO:0000313" key="1">
    <source>
        <dbReference type="EMBL" id="OAA53727.1"/>
    </source>
</evidence>